<dbReference type="AlphaFoldDB" id="A0A1I2CVL7"/>
<keyword evidence="3" id="KW-1185">Reference proteome</keyword>
<reference evidence="2 3" key="1">
    <citation type="submission" date="2016-10" db="EMBL/GenBank/DDBJ databases">
        <authorList>
            <person name="Varghese N."/>
            <person name="Submissions S."/>
        </authorList>
    </citation>
    <scope>NUCLEOTIDE SEQUENCE [LARGE SCALE GENOMIC DNA]</scope>
    <source>
        <strain evidence="3">YIM D21,KCTC 23444,ACCC 10710</strain>
    </source>
</reference>
<accession>A0A1I2CVL7</accession>
<protein>
    <submittedName>
        <fullName evidence="2">Uncharacterized protein</fullName>
    </submittedName>
</protein>
<keyword evidence="1" id="KW-0472">Membrane</keyword>
<feature type="transmembrane region" description="Helical" evidence="1">
    <location>
        <begin position="95"/>
        <end position="115"/>
    </location>
</feature>
<name>A0A1I2CVL7_9RHOB</name>
<sequence length="348" mass="37773">MASLPETPTFHFRHAGSHKPLAWPKYKTKECWALVMCLMQMRGKGAGALIVHNWWGGGALSFTREFQSRRSGQIDTALPGAPIIEAHAMGIVAKVLALMLAALLTLLPITGIIAVTRRVLPRRTGPLVLYADGHLSGFALSLAAQAQPEGATYSLQHGLYRSDDIGSFMMIRNFVSGQICLWEGFTRQNYIEVGTDPARLRVVGQYGFGHLAPAEDRRAGRVLLCPPYDETQIEIFRQLETHMPEGTETLWSLHPMLRSAHSDLAQAALNTVSPPPALAICGDSGVLMDALSRGIPVITVADRPLATAHLSEAEAQAADAVTLDRLSRLAHDSLAADRQRFGFDIPAG</sequence>
<dbReference type="Proteomes" id="UP000325289">
    <property type="component" value="Unassembled WGS sequence"/>
</dbReference>
<gene>
    <name evidence="2" type="ORF">SAMN04515678_114100</name>
</gene>
<keyword evidence="1" id="KW-0812">Transmembrane</keyword>
<organism evidence="2 3">
    <name type="scientific">Roseivivax sediminis</name>
    <dbReference type="NCBI Taxonomy" id="936889"/>
    <lineage>
        <taxon>Bacteria</taxon>
        <taxon>Pseudomonadati</taxon>
        <taxon>Pseudomonadota</taxon>
        <taxon>Alphaproteobacteria</taxon>
        <taxon>Rhodobacterales</taxon>
        <taxon>Roseobacteraceae</taxon>
        <taxon>Roseivivax</taxon>
    </lineage>
</organism>
<evidence type="ECO:0000313" key="3">
    <source>
        <dbReference type="Proteomes" id="UP000325289"/>
    </source>
</evidence>
<evidence type="ECO:0000313" key="2">
    <source>
        <dbReference type="EMBL" id="SFE72232.1"/>
    </source>
</evidence>
<proteinExistence type="predicted"/>
<evidence type="ECO:0000256" key="1">
    <source>
        <dbReference type="SAM" id="Phobius"/>
    </source>
</evidence>
<keyword evidence="1" id="KW-1133">Transmembrane helix</keyword>
<dbReference type="RefSeq" id="WP_149757928.1">
    <property type="nucleotide sequence ID" value="NZ_FOMS01000014.1"/>
</dbReference>
<dbReference type="EMBL" id="FOMS01000014">
    <property type="protein sequence ID" value="SFE72232.1"/>
    <property type="molecule type" value="Genomic_DNA"/>
</dbReference>